<feature type="domain" description="Protein kinase" evidence="8">
    <location>
        <begin position="26"/>
        <end position="291"/>
    </location>
</feature>
<feature type="region of interest" description="Disordered" evidence="7">
    <location>
        <begin position="285"/>
        <end position="310"/>
    </location>
</feature>
<keyword evidence="4" id="KW-0547">Nucleotide-binding</keyword>
<proteinExistence type="predicted"/>
<sequence length="536" mass="57490">MAILLWAMESDGEGPLIGARRLAGRYRLLNPLGEGTVGTVWLALDDVLGRDVAIKEVHIPPDQDEGRRREIREAAVREANVAARLRHPSIVTVHDVLVEDGRPWVVMELLSGASLERTVAERGPLPPHQLARVGVHLLSALAVAHAAGIVHRDIKPSNVFLTRTGRAVLTDFGAAAIEGETTVGRTVHLIGTPAYVAPERLSGADDGPAGDLWSLGATLYFGVEGRPPHDAESPIEVLRKVLTEPARPAERAGPLGPVLEHLLAADPAVRPPLPVAERMLRDLASGRTPALPPPPPSPHTAPTGPQPRGRGRTWLVAAAMIAGLPLVSTGTALAVNAVDRASAPDPKPTRLSEETGKYAIPLRFCSMLTDAQVRQLVPTGPAGEPNNREGCQWPGKGVALTIELVGGQKFAIGGEESTWGASPARAHEWYRNELFTTFPNGTIGWKWPEIGANEMRSARVTGPEPVIGIGDEAFAIHQYDNRTHLKMEQSFIVTRVDNLVIKVGYTAIDGARDERALRQGAATATRWFIAAMDRTA</sequence>
<evidence type="ECO:0000256" key="5">
    <source>
        <dbReference type="ARBA" id="ARBA00022777"/>
    </source>
</evidence>
<dbReference type="Gene3D" id="3.30.200.20">
    <property type="entry name" value="Phosphorylase Kinase, domain 1"/>
    <property type="match status" value="1"/>
</dbReference>
<accession>A0A2W2HF60</accession>
<evidence type="ECO:0000256" key="6">
    <source>
        <dbReference type="ARBA" id="ARBA00022840"/>
    </source>
</evidence>
<dbReference type="Proteomes" id="UP000248544">
    <property type="component" value="Unassembled WGS sequence"/>
</dbReference>
<dbReference type="Gene3D" id="1.10.510.10">
    <property type="entry name" value="Transferase(Phosphotransferase) domain 1"/>
    <property type="match status" value="1"/>
</dbReference>
<evidence type="ECO:0000313" key="10">
    <source>
        <dbReference type="Proteomes" id="UP000248544"/>
    </source>
</evidence>
<comment type="caution">
    <text evidence="9">The sequence shown here is derived from an EMBL/GenBank/DDBJ whole genome shotgun (WGS) entry which is preliminary data.</text>
</comment>
<evidence type="ECO:0000256" key="4">
    <source>
        <dbReference type="ARBA" id="ARBA00022741"/>
    </source>
</evidence>
<dbReference type="InterPro" id="IPR011009">
    <property type="entry name" value="Kinase-like_dom_sf"/>
</dbReference>
<keyword evidence="5" id="KW-0418">Kinase</keyword>
<reference evidence="9 10" key="1">
    <citation type="submission" date="2018-01" db="EMBL/GenBank/DDBJ databases">
        <title>Draft genome sequence of Sphaerisporangium sp. 7K107.</title>
        <authorList>
            <person name="Sahin N."/>
            <person name="Saygin H."/>
            <person name="Ay H."/>
        </authorList>
    </citation>
    <scope>NUCLEOTIDE SEQUENCE [LARGE SCALE GENOMIC DNA]</scope>
    <source>
        <strain evidence="9 10">7K107</strain>
    </source>
</reference>
<dbReference type="InterPro" id="IPR008271">
    <property type="entry name" value="Ser/Thr_kinase_AS"/>
</dbReference>
<organism evidence="9 10">
    <name type="scientific">Spongiactinospora gelatinilytica</name>
    <dbReference type="NCBI Taxonomy" id="2666298"/>
    <lineage>
        <taxon>Bacteria</taxon>
        <taxon>Bacillati</taxon>
        <taxon>Actinomycetota</taxon>
        <taxon>Actinomycetes</taxon>
        <taxon>Streptosporangiales</taxon>
        <taxon>Streptosporangiaceae</taxon>
        <taxon>Spongiactinospora</taxon>
    </lineage>
</organism>
<evidence type="ECO:0000313" key="9">
    <source>
        <dbReference type="EMBL" id="PZG44827.1"/>
    </source>
</evidence>
<dbReference type="GO" id="GO:0005524">
    <property type="term" value="F:ATP binding"/>
    <property type="evidence" value="ECO:0007669"/>
    <property type="project" value="UniProtKB-KW"/>
</dbReference>
<dbReference type="PANTHER" id="PTHR43289:SF6">
    <property type="entry name" value="SERINE_THREONINE-PROTEIN KINASE NEKL-3"/>
    <property type="match status" value="1"/>
</dbReference>
<dbReference type="SMART" id="SM00220">
    <property type="entry name" value="S_TKc"/>
    <property type="match status" value="1"/>
</dbReference>
<dbReference type="PROSITE" id="PS50011">
    <property type="entry name" value="PROTEIN_KINASE_DOM"/>
    <property type="match status" value="1"/>
</dbReference>
<evidence type="ECO:0000256" key="2">
    <source>
        <dbReference type="ARBA" id="ARBA00022527"/>
    </source>
</evidence>
<dbReference type="EMBL" id="POUA01000116">
    <property type="protein sequence ID" value="PZG44827.1"/>
    <property type="molecule type" value="Genomic_DNA"/>
</dbReference>
<keyword evidence="3" id="KW-0808">Transferase</keyword>
<dbReference type="PROSITE" id="PS00108">
    <property type="entry name" value="PROTEIN_KINASE_ST"/>
    <property type="match status" value="1"/>
</dbReference>
<dbReference type="InterPro" id="IPR000719">
    <property type="entry name" value="Prot_kinase_dom"/>
</dbReference>
<gene>
    <name evidence="9" type="ORF">C1I98_16510</name>
</gene>
<name>A0A2W2HF60_9ACTN</name>
<dbReference type="PANTHER" id="PTHR43289">
    <property type="entry name" value="MITOGEN-ACTIVATED PROTEIN KINASE KINASE KINASE 20-RELATED"/>
    <property type="match status" value="1"/>
</dbReference>
<dbReference type="EC" id="2.7.11.1" evidence="1"/>
<evidence type="ECO:0000259" key="8">
    <source>
        <dbReference type="PROSITE" id="PS50011"/>
    </source>
</evidence>
<evidence type="ECO:0000256" key="1">
    <source>
        <dbReference type="ARBA" id="ARBA00012513"/>
    </source>
</evidence>
<keyword evidence="6" id="KW-0067">ATP-binding</keyword>
<dbReference type="CDD" id="cd14014">
    <property type="entry name" value="STKc_PknB_like"/>
    <property type="match status" value="1"/>
</dbReference>
<dbReference type="AlphaFoldDB" id="A0A2W2HF60"/>
<evidence type="ECO:0000256" key="3">
    <source>
        <dbReference type="ARBA" id="ARBA00022679"/>
    </source>
</evidence>
<dbReference type="GO" id="GO:0004674">
    <property type="term" value="F:protein serine/threonine kinase activity"/>
    <property type="evidence" value="ECO:0007669"/>
    <property type="project" value="UniProtKB-KW"/>
</dbReference>
<protein>
    <recommendedName>
        <fullName evidence="1">non-specific serine/threonine protein kinase</fullName>
        <ecNumber evidence="1">2.7.11.1</ecNumber>
    </recommendedName>
</protein>
<feature type="compositionally biased region" description="Pro residues" evidence="7">
    <location>
        <begin position="290"/>
        <end position="299"/>
    </location>
</feature>
<keyword evidence="2" id="KW-0723">Serine/threonine-protein kinase</keyword>
<dbReference type="Pfam" id="PF00069">
    <property type="entry name" value="Pkinase"/>
    <property type="match status" value="1"/>
</dbReference>
<evidence type="ECO:0000256" key="7">
    <source>
        <dbReference type="SAM" id="MobiDB-lite"/>
    </source>
</evidence>
<dbReference type="SUPFAM" id="SSF56112">
    <property type="entry name" value="Protein kinase-like (PK-like)"/>
    <property type="match status" value="1"/>
</dbReference>
<keyword evidence="10" id="KW-1185">Reference proteome</keyword>